<name>A0A6I6K2B9_9BACT</name>
<reference evidence="5 6" key="1">
    <citation type="submission" date="2019-11" db="EMBL/GenBank/DDBJ databases">
        <authorList>
            <person name="Zheng R.K."/>
            <person name="Sun C.M."/>
        </authorList>
    </citation>
    <scope>NUCLEOTIDE SEQUENCE [LARGE SCALE GENOMIC DNA]</scope>
    <source>
        <strain evidence="5 6">WC007</strain>
    </source>
</reference>
<keyword evidence="6" id="KW-1185">Reference proteome</keyword>
<dbReference type="AlphaFoldDB" id="A0A6I6K2B9"/>
<dbReference type="SFLD" id="SFLDG01129">
    <property type="entry name" value="C1.5:_HAD__Beta-PGM__Phosphata"/>
    <property type="match status" value="1"/>
</dbReference>
<dbReference type="NCBIfam" id="TIGR01549">
    <property type="entry name" value="HAD-SF-IA-v1"/>
    <property type="match status" value="1"/>
</dbReference>
<evidence type="ECO:0000313" key="6">
    <source>
        <dbReference type="Proteomes" id="UP000428260"/>
    </source>
</evidence>
<dbReference type="InterPro" id="IPR023198">
    <property type="entry name" value="PGP-like_dom2"/>
</dbReference>
<dbReference type="NCBIfam" id="TIGR01509">
    <property type="entry name" value="HAD-SF-IA-v3"/>
    <property type="match status" value="1"/>
</dbReference>
<evidence type="ECO:0000256" key="3">
    <source>
        <dbReference type="ARBA" id="ARBA00022723"/>
    </source>
</evidence>
<keyword evidence="5" id="KW-0378">Hydrolase</keyword>
<dbReference type="Proteomes" id="UP000428260">
    <property type="component" value="Chromosome"/>
</dbReference>
<dbReference type="InterPro" id="IPR023214">
    <property type="entry name" value="HAD_sf"/>
</dbReference>
<dbReference type="SFLD" id="SFLDG01135">
    <property type="entry name" value="C1.5.6:_HAD__Beta-PGM__Phospha"/>
    <property type="match status" value="1"/>
</dbReference>
<dbReference type="InterPro" id="IPR036412">
    <property type="entry name" value="HAD-like_sf"/>
</dbReference>
<dbReference type="CDD" id="cd07526">
    <property type="entry name" value="HAD_BPGM_like"/>
    <property type="match status" value="1"/>
</dbReference>
<dbReference type="InterPro" id="IPR006439">
    <property type="entry name" value="HAD-SF_hydro_IA"/>
</dbReference>
<gene>
    <name evidence="5" type="ORF">GM418_10410</name>
</gene>
<dbReference type="Pfam" id="PF00702">
    <property type="entry name" value="Hydrolase"/>
    <property type="match status" value="1"/>
</dbReference>
<dbReference type="RefSeq" id="WP_158865792.1">
    <property type="nucleotide sequence ID" value="NZ_CP046401.1"/>
</dbReference>
<keyword evidence="4" id="KW-0460">Magnesium</keyword>
<protein>
    <submittedName>
        <fullName evidence="5">HAD-IA family hydrolase</fullName>
    </submittedName>
</protein>
<comment type="cofactor">
    <cofactor evidence="1">
        <name>Mg(2+)</name>
        <dbReference type="ChEBI" id="CHEBI:18420"/>
    </cofactor>
</comment>
<dbReference type="EMBL" id="CP046401">
    <property type="protein sequence ID" value="QGY44054.1"/>
    <property type="molecule type" value="Genomic_DNA"/>
</dbReference>
<organism evidence="5 6">
    <name type="scientific">Maribellus comscasis</name>
    <dbReference type="NCBI Taxonomy" id="2681766"/>
    <lineage>
        <taxon>Bacteria</taxon>
        <taxon>Pseudomonadati</taxon>
        <taxon>Bacteroidota</taxon>
        <taxon>Bacteroidia</taxon>
        <taxon>Marinilabiliales</taxon>
        <taxon>Prolixibacteraceae</taxon>
        <taxon>Maribellus</taxon>
    </lineage>
</organism>
<dbReference type="KEGG" id="mcos:GM418_10410"/>
<dbReference type="SUPFAM" id="SSF56784">
    <property type="entry name" value="HAD-like"/>
    <property type="match status" value="1"/>
</dbReference>
<evidence type="ECO:0000313" key="5">
    <source>
        <dbReference type="EMBL" id="QGY44054.1"/>
    </source>
</evidence>
<evidence type="ECO:0000256" key="2">
    <source>
        <dbReference type="ARBA" id="ARBA00006171"/>
    </source>
</evidence>
<dbReference type="GO" id="GO:0016787">
    <property type="term" value="F:hydrolase activity"/>
    <property type="evidence" value="ECO:0007669"/>
    <property type="project" value="UniProtKB-KW"/>
</dbReference>
<comment type="similarity">
    <text evidence="2">Belongs to the HAD-like hydrolase superfamily. CbbY/CbbZ/Gph/YieH family.</text>
</comment>
<keyword evidence="3" id="KW-0479">Metal-binding</keyword>
<dbReference type="Gene3D" id="1.10.150.240">
    <property type="entry name" value="Putative phosphatase, domain 2"/>
    <property type="match status" value="1"/>
</dbReference>
<dbReference type="InterPro" id="IPR051600">
    <property type="entry name" value="Beta-PGM-like"/>
</dbReference>
<dbReference type="GO" id="GO:0046872">
    <property type="term" value="F:metal ion binding"/>
    <property type="evidence" value="ECO:0007669"/>
    <property type="project" value="UniProtKB-KW"/>
</dbReference>
<proteinExistence type="inferred from homology"/>
<accession>A0A6I6K2B9</accession>
<sequence length="213" mass="23982">MKYKCIIFDCDGVLVDSEAISAKVFREMMSELGCELEQETVLEQITGTSMKENLKFFTEHLGKDLPEDFEEEFRKRSFQAFKTELKPVPGVHEIIEKLRIPFGVASSGPVKKIKLNLVSTNLADKFGENIFSSYDIGSWKPEPDIYLHAAKKMGFSPQQCAVVEDSIPGVKAARAGGFDVYAFSTKLKEEEFKKLGAKVFYTMEELGNLLNIN</sequence>
<dbReference type="Gene3D" id="3.40.50.1000">
    <property type="entry name" value="HAD superfamily/HAD-like"/>
    <property type="match status" value="1"/>
</dbReference>
<evidence type="ECO:0000256" key="1">
    <source>
        <dbReference type="ARBA" id="ARBA00001946"/>
    </source>
</evidence>
<dbReference type="PANTHER" id="PTHR46193:SF10">
    <property type="entry name" value="6-PHOSPHOGLUCONATE PHOSPHATASE"/>
    <property type="match status" value="1"/>
</dbReference>
<evidence type="ECO:0000256" key="4">
    <source>
        <dbReference type="ARBA" id="ARBA00022842"/>
    </source>
</evidence>
<dbReference type="PANTHER" id="PTHR46193">
    <property type="entry name" value="6-PHOSPHOGLUCONATE PHOSPHATASE"/>
    <property type="match status" value="1"/>
</dbReference>
<dbReference type="SFLD" id="SFLDS00003">
    <property type="entry name" value="Haloacid_Dehalogenase"/>
    <property type="match status" value="1"/>
</dbReference>